<name>A0A8B8AXS3_CRAVI</name>
<evidence type="ECO:0000313" key="1">
    <source>
        <dbReference type="Proteomes" id="UP000694844"/>
    </source>
</evidence>
<keyword evidence="1" id="KW-1185">Reference proteome</keyword>
<proteinExistence type="predicted"/>
<dbReference type="Proteomes" id="UP000694844">
    <property type="component" value="Chromosome 8"/>
</dbReference>
<gene>
    <name evidence="2 3" type="primary">LOC111105825</name>
</gene>
<evidence type="ECO:0000313" key="3">
    <source>
        <dbReference type="RefSeq" id="XP_022295937.1"/>
    </source>
</evidence>
<accession>A0A8B8AXS3</accession>
<evidence type="ECO:0000313" key="2">
    <source>
        <dbReference type="RefSeq" id="XP_022295936.1"/>
    </source>
</evidence>
<dbReference type="AlphaFoldDB" id="A0A8B8AXS3"/>
<organism evidence="1 2">
    <name type="scientific">Crassostrea virginica</name>
    <name type="common">Eastern oyster</name>
    <dbReference type="NCBI Taxonomy" id="6565"/>
    <lineage>
        <taxon>Eukaryota</taxon>
        <taxon>Metazoa</taxon>
        <taxon>Spiralia</taxon>
        <taxon>Lophotrochozoa</taxon>
        <taxon>Mollusca</taxon>
        <taxon>Bivalvia</taxon>
        <taxon>Autobranchia</taxon>
        <taxon>Pteriomorphia</taxon>
        <taxon>Ostreida</taxon>
        <taxon>Ostreoidea</taxon>
        <taxon>Ostreidae</taxon>
        <taxon>Crassostrea</taxon>
    </lineage>
</organism>
<dbReference type="RefSeq" id="XP_022295936.1">
    <property type="nucleotide sequence ID" value="XM_022440228.1"/>
</dbReference>
<dbReference type="RefSeq" id="XP_022295937.1">
    <property type="nucleotide sequence ID" value="XM_022440229.1"/>
</dbReference>
<dbReference type="KEGG" id="cvn:111105825"/>
<dbReference type="OrthoDB" id="6214879at2759"/>
<sequence length="221" mass="26294">MIAIEHWLQRKWSFYRNKYLLPEMGDENEYSMWDLLVKHKWTFVVISFSVVAIVLVHRSRKSIFRTALGVWKWWGNNLRKENVKVFCEDNAAEYAKCFEYYIKREFDRSVEWHTPGANADDIAKGKYLLIFDVKNRMPEDYRFTLVKLGLTGRTLGNNILVVAMHRSHNGNKNDFYEFTSIDTTDYDLYSVNPISIYYSRTILSAEDNKKAHQTIKRFLSF</sequence>
<protein>
    <submittedName>
        <fullName evidence="2 3">Uncharacterized protein LOC111105825 isoform X1</fullName>
    </submittedName>
</protein>
<reference evidence="2 3" key="1">
    <citation type="submission" date="2025-04" db="UniProtKB">
        <authorList>
            <consortium name="RefSeq"/>
        </authorList>
    </citation>
    <scope>IDENTIFICATION</scope>
    <source>
        <tissue evidence="2 3">Whole sample</tissue>
    </source>
</reference>
<dbReference type="GeneID" id="111105825"/>